<feature type="compositionally biased region" description="Basic and acidic residues" evidence="3">
    <location>
        <begin position="655"/>
        <end position="685"/>
    </location>
</feature>
<feature type="compositionally biased region" description="Acidic residues" evidence="3">
    <location>
        <begin position="177"/>
        <end position="186"/>
    </location>
</feature>
<feature type="compositionally biased region" description="Basic residues" evidence="3">
    <location>
        <begin position="833"/>
        <end position="847"/>
    </location>
</feature>
<reference evidence="6" key="1">
    <citation type="submission" date="2025-08" db="UniProtKB">
        <authorList>
            <consortium name="RefSeq"/>
        </authorList>
    </citation>
    <scope>IDENTIFICATION</scope>
    <source>
        <strain evidence="6">14028-0561.14</strain>
        <tissue evidence="6">Whole fly</tissue>
    </source>
</reference>
<dbReference type="RefSeq" id="XP_017021332.1">
    <property type="nucleotide sequence ID" value="XM_017165843.3"/>
</dbReference>
<feature type="compositionally biased region" description="Polar residues" evidence="3">
    <location>
        <begin position="734"/>
        <end position="756"/>
    </location>
</feature>
<dbReference type="InterPro" id="IPR024626">
    <property type="entry name" value="Kri1-like_C"/>
</dbReference>
<feature type="compositionally biased region" description="Basic and acidic residues" evidence="3">
    <location>
        <begin position="722"/>
        <end position="733"/>
    </location>
</feature>
<dbReference type="GeneID" id="108073990"/>
<dbReference type="GO" id="GO:0000447">
    <property type="term" value="P:endonucleolytic cleavage in ITS1 to separate SSU-rRNA from 5.8S rRNA and LSU-rRNA from tricistronic rRNA transcript (SSU-rRNA, 5.8S rRNA, LSU-rRNA)"/>
    <property type="evidence" value="ECO:0007669"/>
    <property type="project" value="TreeGrafter"/>
</dbReference>
<dbReference type="InterPro" id="IPR018034">
    <property type="entry name" value="Kri1"/>
</dbReference>
<dbReference type="Pfam" id="PF05178">
    <property type="entry name" value="Kri1"/>
    <property type="match status" value="1"/>
</dbReference>
<dbReference type="GO" id="GO:0030686">
    <property type="term" value="C:90S preribosome"/>
    <property type="evidence" value="ECO:0007669"/>
    <property type="project" value="TreeGrafter"/>
</dbReference>
<evidence type="ECO:0000256" key="2">
    <source>
        <dbReference type="ARBA" id="ARBA00017294"/>
    </source>
</evidence>
<feature type="compositionally biased region" description="Basic and acidic residues" evidence="3">
    <location>
        <begin position="121"/>
        <end position="147"/>
    </location>
</feature>
<dbReference type="PANTHER" id="PTHR14490:SF5">
    <property type="entry name" value="PROTEIN KRI1 HOMOLOG"/>
    <property type="match status" value="1"/>
</dbReference>
<feature type="compositionally biased region" description="Polar residues" evidence="3">
    <location>
        <begin position="686"/>
        <end position="699"/>
    </location>
</feature>
<evidence type="ECO:0000313" key="5">
    <source>
        <dbReference type="Proteomes" id="UP001652661"/>
    </source>
</evidence>
<name>A0A6P4HY63_DROKI</name>
<proteinExistence type="inferred from homology"/>
<comment type="similarity">
    <text evidence="1">Belongs to the KRI1 family.</text>
</comment>
<evidence type="ECO:0000256" key="1">
    <source>
        <dbReference type="ARBA" id="ARBA00007473"/>
    </source>
</evidence>
<accession>A0A6P4HY63</accession>
<feature type="compositionally biased region" description="Basic residues" evidence="3">
    <location>
        <begin position="633"/>
        <end position="643"/>
    </location>
</feature>
<feature type="compositionally biased region" description="Acidic residues" evidence="3">
    <location>
        <begin position="47"/>
        <end position="63"/>
    </location>
</feature>
<organism evidence="5 6">
    <name type="scientific">Drosophila kikkawai</name>
    <name type="common">Fruit fly</name>
    <dbReference type="NCBI Taxonomy" id="30033"/>
    <lineage>
        <taxon>Eukaryota</taxon>
        <taxon>Metazoa</taxon>
        <taxon>Ecdysozoa</taxon>
        <taxon>Arthropoda</taxon>
        <taxon>Hexapoda</taxon>
        <taxon>Insecta</taxon>
        <taxon>Pterygota</taxon>
        <taxon>Neoptera</taxon>
        <taxon>Endopterygota</taxon>
        <taxon>Diptera</taxon>
        <taxon>Brachycera</taxon>
        <taxon>Muscomorpha</taxon>
        <taxon>Ephydroidea</taxon>
        <taxon>Drosophilidae</taxon>
        <taxon>Drosophila</taxon>
        <taxon>Sophophora</taxon>
    </lineage>
</organism>
<sequence length="880" mass="101916">MNNLFEGSDDEGDDLQLTTNQDYAKTYNNLRKKELLQKYKDRGLDVSESEFDSDSESSEEDEVDPKFDQDFFKTLSSLKSKDPRIYDKETRFFNESSSDEGDKEGEGEASPKKKKKSKPVTLKDYERKVILEHNGKFESSDEEKQEKEEEEYQRAQSPTAVEEERRLKDEFRNVMNQEDDGEDEEFGGIFKKRSKTKEQTEAEEADFTKWLAGQQENIQDTDKKQLEPLKQYWNSSKLTQGESFLRDYILNKGYAKTDESAIPTYDEIVGETAPLSEDEQELEKQAEFEHKYNFRFEEPDAEFIKRYPRTVEQSIRRTDDKRKEKRKELKERKEQEKQQKMKELDLIKEMKRKEIEEKIRKLKAVTGNDELGFRDDELEEDFDPAAHDRRMQELFNDEYYNVDEGEEKPECPSDIDELVLEDWDNYDPRQHKDGGDEDYEGHCEDDDFNMDCDYDPSTAKQQLQQELIESTRGRKGRKGRRNRFMEMIQAEKPAFNPEDEKTYGEYIDEYYQLDCEDIIGDQPCRFKYVETTPNDFGLTIEEILLAKNKELNQWASLKKAVQTRPEHVEKKEQRLYKMKAKNEDLKRKIFKSLYGEGSDDEDQATGHTSSAQPAAETPTPAESSQNPTESLSKSKRKRLKRKAAAAAAATSAQNPKDESKEVQQPKEANESQAKDDSPAPKKSKQEQGAQANVPPQQTQNKSEKNKINKGKKAPKTTANQTENHKQNSEKKTENALQKSNGKNPFNKPQNRPNSKPGQPPKLIANGTENQKQNKSEKKTETPTQKSETANGNNPFNKQQKKPNSKPGQAPFNNKKGNAKQGPNPFKKSEHKPSGAKKTHNFKAKNKINKNSSGITDDRLKAYGINPRKFHKREKYGKKEN</sequence>
<dbReference type="OrthoDB" id="10252032at2759"/>
<feature type="region of interest" description="Disordered" evidence="3">
    <location>
        <begin position="592"/>
        <end position="880"/>
    </location>
</feature>
<feature type="region of interest" description="Disordered" evidence="3">
    <location>
        <begin position="425"/>
        <end position="459"/>
    </location>
</feature>
<dbReference type="AlphaFoldDB" id="A0A6P4HY63"/>
<evidence type="ECO:0000256" key="3">
    <source>
        <dbReference type="SAM" id="MobiDB-lite"/>
    </source>
</evidence>
<protein>
    <recommendedName>
        <fullName evidence="2">Protein KRI1 homolog</fullName>
    </recommendedName>
</protein>
<feature type="compositionally biased region" description="Low complexity" evidence="3">
    <location>
        <begin position="608"/>
        <end position="624"/>
    </location>
</feature>
<dbReference type="Pfam" id="PF12936">
    <property type="entry name" value="Kri1_C"/>
    <property type="match status" value="1"/>
</dbReference>
<feature type="compositionally biased region" description="Basic residues" evidence="3">
    <location>
        <begin position="867"/>
        <end position="880"/>
    </location>
</feature>
<feature type="compositionally biased region" description="Basic and acidic residues" evidence="3">
    <location>
        <begin position="771"/>
        <end position="780"/>
    </location>
</feature>
<feature type="region of interest" description="Disordered" evidence="3">
    <location>
        <begin position="43"/>
        <end position="68"/>
    </location>
</feature>
<feature type="region of interest" description="Disordered" evidence="3">
    <location>
        <begin position="86"/>
        <end position="205"/>
    </location>
</feature>
<feature type="domain" description="Kri1-like C-terminal" evidence="4">
    <location>
        <begin position="502"/>
        <end position="588"/>
    </location>
</feature>
<gene>
    <name evidence="6" type="primary">LOC108073990</name>
</gene>
<feature type="compositionally biased region" description="Acidic residues" evidence="3">
    <location>
        <begin position="435"/>
        <end position="454"/>
    </location>
</feature>
<evidence type="ECO:0000259" key="4">
    <source>
        <dbReference type="Pfam" id="PF12936"/>
    </source>
</evidence>
<evidence type="ECO:0000313" key="6">
    <source>
        <dbReference type="RefSeq" id="XP_017021332.1"/>
    </source>
</evidence>
<dbReference type="PANTHER" id="PTHR14490">
    <property type="entry name" value="ZINC FINGER, ZZ TYPE"/>
    <property type="match status" value="1"/>
</dbReference>
<dbReference type="Proteomes" id="UP001652661">
    <property type="component" value="Chromosome 3L"/>
</dbReference>
<keyword evidence="5" id="KW-1185">Reference proteome</keyword>
<feature type="compositionally biased region" description="Basic and acidic residues" evidence="3">
    <location>
        <begin position="162"/>
        <end position="172"/>
    </location>
</feature>
<dbReference type="GO" id="GO:0005730">
    <property type="term" value="C:nucleolus"/>
    <property type="evidence" value="ECO:0007669"/>
    <property type="project" value="TreeGrafter"/>
</dbReference>
<feature type="region of interest" description="Disordered" evidence="3">
    <location>
        <begin position="314"/>
        <end position="342"/>
    </location>
</feature>